<feature type="transmembrane region" description="Helical" evidence="7">
    <location>
        <begin position="322"/>
        <end position="350"/>
    </location>
</feature>
<feature type="transmembrane region" description="Helical" evidence="7">
    <location>
        <begin position="251"/>
        <end position="277"/>
    </location>
</feature>
<sequence>MKRACITQNALMLSTVLGVIVGVILGFALRPANLSDSWQMILSYPGELFTRALQCCILPLIISSLIVGSASLDAKLNGKIALRTVAYFVSTSLFNAVLGIVLVVAIHPGDPTIKSAEGGVIFDDRKNTLMDNFLDLGRNIIPANIFTAMFQQTQTVYEEIRGSDPQEFERRIVLRDGTNTLGIITFALIFGAILGTMGKRSKPVIDGFRVVDEVIMTIVKGVMMITPFGVASLICSKIVSVANIAVVIAQLGLFVFTVLAGVLLYQLVILQALYFLIKRENPFKFYWGVMPANITAFTTASTAVALPVSFRCMENFSVDQRVAHFVLPIGATVNKDGTALFVAIASVFIAQMNGISLGIGELTTVAIASTAVSIASASVPSAALALMFIVLNAIGVPSTDIGLLFAVDWLVDRIRTTNNLLGDLYATVFVEHFSQDELKAMDYHNPPGDDNDANNPSSVVQVIRMSADDNCNNEKYDLSYCDSKNMENGVITNGNININDCNRNYNLTRV</sequence>
<feature type="transmembrane region" description="Helical" evidence="7">
    <location>
        <begin position="289"/>
        <end position="310"/>
    </location>
</feature>
<dbReference type="InterPro" id="IPR050746">
    <property type="entry name" value="DAACS"/>
</dbReference>
<dbReference type="InterPro" id="IPR036458">
    <property type="entry name" value="Na:dicarbo_symporter_sf"/>
</dbReference>
<proteinExistence type="inferred from homology"/>
<feature type="transmembrane region" description="Helical" evidence="7">
    <location>
        <begin position="362"/>
        <end position="379"/>
    </location>
</feature>
<feature type="transmembrane region" description="Helical" evidence="7">
    <location>
        <begin position="180"/>
        <end position="197"/>
    </location>
</feature>
<reference evidence="8 9" key="1">
    <citation type="submission" date="2015-12" db="EMBL/GenBank/DDBJ databases">
        <title>The genome of Folsomia candida.</title>
        <authorList>
            <person name="Faddeeva A."/>
            <person name="Derks M.F."/>
            <person name="Anvar Y."/>
            <person name="Smit S."/>
            <person name="Van Straalen N."/>
            <person name="Roelofs D."/>
        </authorList>
    </citation>
    <scope>NUCLEOTIDE SEQUENCE [LARGE SCALE GENOMIC DNA]</scope>
    <source>
        <strain evidence="8 9">VU population</strain>
        <tissue evidence="8">Whole body</tissue>
    </source>
</reference>
<feature type="transmembrane region" description="Helical" evidence="7">
    <location>
        <begin position="84"/>
        <end position="106"/>
    </location>
</feature>
<evidence type="ECO:0000256" key="2">
    <source>
        <dbReference type="ARBA" id="ARBA00006148"/>
    </source>
</evidence>
<protein>
    <recommendedName>
        <fullName evidence="7">Amino acid transporter</fullName>
    </recommendedName>
</protein>
<keyword evidence="3 7" id="KW-0813">Transport</keyword>
<dbReference type="GO" id="GO:0015501">
    <property type="term" value="F:glutamate:sodium symporter activity"/>
    <property type="evidence" value="ECO:0007669"/>
    <property type="project" value="TreeGrafter"/>
</dbReference>
<evidence type="ECO:0000256" key="7">
    <source>
        <dbReference type="RuleBase" id="RU361216"/>
    </source>
</evidence>
<keyword evidence="5 7" id="KW-1133">Transmembrane helix</keyword>
<feature type="transmembrane region" description="Helical" evidence="7">
    <location>
        <begin position="218"/>
        <end position="239"/>
    </location>
</feature>
<evidence type="ECO:0000256" key="4">
    <source>
        <dbReference type="ARBA" id="ARBA00022692"/>
    </source>
</evidence>
<dbReference type="GO" id="GO:0005313">
    <property type="term" value="F:L-glutamate transmembrane transporter activity"/>
    <property type="evidence" value="ECO:0007669"/>
    <property type="project" value="TreeGrafter"/>
</dbReference>
<evidence type="ECO:0000256" key="5">
    <source>
        <dbReference type="ARBA" id="ARBA00022989"/>
    </source>
</evidence>
<keyword evidence="4 7" id="KW-0812">Transmembrane</keyword>
<feature type="transmembrane region" description="Helical" evidence="7">
    <location>
        <begin position="49"/>
        <end position="72"/>
    </location>
</feature>
<evidence type="ECO:0000313" key="9">
    <source>
        <dbReference type="Proteomes" id="UP000198287"/>
    </source>
</evidence>
<keyword evidence="7" id="KW-0769">Symport</keyword>
<comment type="similarity">
    <text evidence="2 7">Belongs to the dicarboxylate/amino acid:cation symporter (DAACS) (TC 2.A.23) family.</text>
</comment>
<gene>
    <name evidence="8" type="ORF">Fcan01_09594</name>
</gene>
<dbReference type="OrthoDB" id="5877963at2759"/>
<accession>A0A226EFT2</accession>
<evidence type="ECO:0000256" key="6">
    <source>
        <dbReference type="ARBA" id="ARBA00023136"/>
    </source>
</evidence>
<comment type="subcellular location">
    <subcellularLocation>
        <location evidence="1 7">Membrane</location>
        <topology evidence="1 7">Multi-pass membrane protein</topology>
    </subcellularLocation>
</comment>
<dbReference type="EMBL" id="LNIX01000004">
    <property type="protein sequence ID" value="OXA55977.1"/>
    <property type="molecule type" value="Genomic_DNA"/>
</dbReference>
<feature type="transmembrane region" description="Helical" evidence="7">
    <location>
        <begin position="385"/>
        <end position="411"/>
    </location>
</feature>
<dbReference type="PANTHER" id="PTHR11958">
    <property type="entry name" value="SODIUM/DICARBOXYLATE SYMPORTER-RELATED"/>
    <property type="match status" value="1"/>
</dbReference>
<dbReference type="InterPro" id="IPR001991">
    <property type="entry name" value="Na-dicarboxylate_symporter"/>
</dbReference>
<dbReference type="Gene3D" id="1.10.3860.10">
    <property type="entry name" value="Sodium:dicarboxylate symporter"/>
    <property type="match status" value="1"/>
</dbReference>
<feature type="transmembrane region" description="Helical" evidence="7">
    <location>
        <begin position="12"/>
        <end position="29"/>
    </location>
</feature>
<name>A0A226EFT2_FOLCA</name>
<keyword evidence="6 7" id="KW-0472">Membrane</keyword>
<organism evidence="8 9">
    <name type="scientific">Folsomia candida</name>
    <name type="common">Springtail</name>
    <dbReference type="NCBI Taxonomy" id="158441"/>
    <lineage>
        <taxon>Eukaryota</taxon>
        <taxon>Metazoa</taxon>
        <taxon>Ecdysozoa</taxon>
        <taxon>Arthropoda</taxon>
        <taxon>Hexapoda</taxon>
        <taxon>Collembola</taxon>
        <taxon>Entomobryomorpha</taxon>
        <taxon>Isotomoidea</taxon>
        <taxon>Isotomidae</taxon>
        <taxon>Proisotominae</taxon>
        <taxon>Folsomia</taxon>
    </lineage>
</organism>
<evidence type="ECO:0000256" key="3">
    <source>
        <dbReference type="ARBA" id="ARBA00022448"/>
    </source>
</evidence>
<dbReference type="PRINTS" id="PR00173">
    <property type="entry name" value="EDTRNSPORT"/>
</dbReference>
<dbReference type="GO" id="GO:0005886">
    <property type="term" value="C:plasma membrane"/>
    <property type="evidence" value="ECO:0007669"/>
    <property type="project" value="TreeGrafter"/>
</dbReference>
<comment type="caution">
    <text evidence="8">The sequence shown here is derived from an EMBL/GenBank/DDBJ whole genome shotgun (WGS) entry which is preliminary data.</text>
</comment>
<evidence type="ECO:0000313" key="8">
    <source>
        <dbReference type="EMBL" id="OXA55977.1"/>
    </source>
</evidence>
<dbReference type="AlphaFoldDB" id="A0A226EFT2"/>
<keyword evidence="9" id="KW-1185">Reference proteome</keyword>
<dbReference type="Pfam" id="PF00375">
    <property type="entry name" value="SDF"/>
    <property type="match status" value="1"/>
</dbReference>
<evidence type="ECO:0000256" key="1">
    <source>
        <dbReference type="ARBA" id="ARBA00004141"/>
    </source>
</evidence>
<dbReference type="PANTHER" id="PTHR11958:SF111">
    <property type="entry name" value="AMINO ACID TRANSPORTER"/>
    <property type="match status" value="1"/>
</dbReference>
<dbReference type="OMA" id="DYMLIAV"/>
<dbReference type="GO" id="GO:0015175">
    <property type="term" value="F:neutral L-amino acid transmembrane transporter activity"/>
    <property type="evidence" value="ECO:0007669"/>
    <property type="project" value="TreeGrafter"/>
</dbReference>
<dbReference type="SUPFAM" id="SSF118215">
    <property type="entry name" value="Proton glutamate symport protein"/>
    <property type="match status" value="1"/>
</dbReference>
<dbReference type="Proteomes" id="UP000198287">
    <property type="component" value="Unassembled WGS sequence"/>
</dbReference>